<feature type="compositionally biased region" description="Polar residues" evidence="3">
    <location>
        <begin position="292"/>
        <end position="301"/>
    </location>
</feature>
<dbReference type="SUPFAM" id="SSF55120">
    <property type="entry name" value="Pseudouridine synthase"/>
    <property type="match status" value="1"/>
</dbReference>
<accession>A0A813GE75</accession>
<reference evidence="5" key="1">
    <citation type="submission" date="2021-02" db="EMBL/GenBank/DDBJ databases">
        <authorList>
            <person name="Dougan E. K."/>
            <person name="Rhodes N."/>
            <person name="Thang M."/>
            <person name="Chan C."/>
        </authorList>
    </citation>
    <scope>NUCLEOTIDE SEQUENCE</scope>
</reference>
<dbReference type="GO" id="GO:0003723">
    <property type="term" value="F:RNA binding"/>
    <property type="evidence" value="ECO:0007669"/>
    <property type="project" value="InterPro"/>
</dbReference>
<dbReference type="PANTHER" id="PTHR47683">
    <property type="entry name" value="PSEUDOURIDINE SYNTHASE FAMILY PROTEIN-RELATED"/>
    <property type="match status" value="1"/>
</dbReference>
<evidence type="ECO:0000313" key="6">
    <source>
        <dbReference type="Proteomes" id="UP000654075"/>
    </source>
</evidence>
<name>A0A813GE75_POLGL</name>
<proteinExistence type="inferred from homology"/>
<evidence type="ECO:0000256" key="2">
    <source>
        <dbReference type="ARBA" id="ARBA00023235"/>
    </source>
</evidence>
<evidence type="ECO:0000259" key="4">
    <source>
        <dbReference type="Pfam" id="PF00849"/>
    </source>
</evidence>
<dbReference type="OrthoDB" id="440619at2759"/>
<evidence type="ECO:0000256" key="1">
    <source>
        <dbReference type="ARBA" id="ARBA00008348"/>
    </source>
</evidence>
<feature type="compositionally biased region" description="Low complexity" evidence="3">
    <location>
        <begin position="258"/>
        <end position="291"/>
    </location>
</feature>
<comment type="caution">
    <text evidence="5">The sequence shown here is derived from an EMBL/GenBank/DDBJ whole genome shotgun (WGS) entry which is preliminary data.</text>
</comment>
<comment type="similarity">
    <text evidence="1">Belongs to the pseudouridine synthase RsuA family.</text>
</comment>
<protein>
    <recommendedName>
        <fullName evidence="4">Pseudouridine synthase RsuA/RluA-like domain-containing protein</fullName>
    </recommendedName>
</protein>
<dbReference type="EMBL" id="CAJNNV010028415">
    <property type="protein sequence ID" value="CAE8624533.1"/>
    <property type="molecule type" value="Genomic_DNA"/>
</dbReference>
<evidence type="ECO:0000313" key="5">
    <source>
        <dbReference type="EMBL" id="CAE8624533.1"/>
    </source>
</evidence>
<dbReference type="Gene3D" id="3.30.70.580">
    <property type="entry name" value="Pseudouridine synthase I, catalytic domain, N-terminal subdomain"/>
    <property type="match status" value="2"/>
</dbReference>
<dbReference type="PANTHER" id="PTHR47683:SF2">
    <property type="entry name" value="RNA-BINDING S4 DOMAIN-CONTAINING PROTEIN"/>
    <property type="match status" value="1"/>
</dbReference>
<keyword evidence="2" id="KW-0413">Isomerase</keyword>
<feature type="compositionally biased region" description="Acidic residues" evidence="3">
    <location>
        <begin position="302"/>
        <end position="314"/>
    </location>
</feature>
<dbReference type="InterPro" id="IPR050343">
    <property type="entry name" value="RsuA_PseudoU_synthase"/>
</dbReference>
<keyword evidence="6" id="KW-1185">Reference proteome</keyword>
<dbReference type="GO" id="GO:0009982">
    <property type="term" value="F:pseudouridine synthase activity"/>
    <property type="evidence" value="ECO:0007669"/>
    <property type="project" value="InterPro"/>
</dbReference>
<evidence type="ECO:0000256" key="3">
    <source>
        <dbReference type="SAM" id="MobiDB-lite"/>
    </source>
</evidence>
<dbReference type="InterPro" id="IPR042092">
    <property type="entry name" value="PsdUridine_s_RsuA/RluB/E/F_cat"/>
</dbReference>
<dbReference type="InterPro" id="IPR018496">
    <property type="entry name" value="PsdUridine_synth_RsuA/RluB_CS"/>
</dbReference>
<dbReference type="PROSITE" id="PS01149">
    <property type="entry name" value="PSI_RSU"/>
    <property type="match status" value="1"/>
</dbReference>
<dbReference type="InterPro" id="IPR020094">
    <property type="entry name" value="TruA/RsuA/RluB/E/F_N"/>
</dbReference>
<dbReference type="Pfam" id="PF00849">
    <property type="entry name" value="PseudoU_synth_2"/>
    <property type="match status" value="1"/>
</dbReference>
<dbReference type="GO" id="GO:0006364">
    <property type="term" value="P:rRNA processing"/>
    <property type="evidence" value="ECO:0007669"/>
    <property type="project" value="UniProtKB-ARBA"/>
</dbReference>
<sequence>MGYGPTRTYVLKKLLRAGRVFVDGTKEVQSSRKISQSAVFRAVRSPPVAPTVAVAVATARARAIATATATTTPTTATTAATTTTATEATTATTATEILQGQLGEQHLGRFVDVLGPTLLLYNKPCGRISALSDKDGVPHIDIPEPFKDAGLHHVGRLDQHSTGLLLLTNDGHLTRRLIDPRSQISREYVCVVSGEVDSERLRQQLEKGVETRFGTFCGVLLEARSPFHDEYEHQQCCRGGDTQPHRNDGPPLDDDAYELQNQQQQQRQQEQQEQQQEQQQQQDQSSNEQLQASGSRRSSSEFCDDDDDDDDCDNTQDALVTAGGAAIPLSEVRLQVMEGKKREVRRMLAYCGHVVLNLRRESFGPIRLGTLKMGEVREALPSEMSWAIGLL</sequence>
<organism evidence="5 6">
    <name type="scientific">Polarella glacialis</name>
    <name type="common">Dinoflagellate</name>
    <dbReference type="NCBI Taxonomy" id="89957"/>
    <lineage>
        <taxon>Eukaryota</taxon>
        <taxon>Sar</taxon>
        <taxon>Alveolata</taxon>
        <taxon>Dinophyceae</taxon>
        <taxon>Suessiales</taxon>
        <taxon>Suessiaceae</taxon>
        <taxon>Polarella</taxon>
    </lineage>
</organism>
<dbReference type="Proteomes" id="UP000654075">
    <property type="component" value="Unassembled WGS sequence"/>
</dbReference>
<feature type="domain" description="Pseudouridine synthase RsuA/RluA-like" evidence="4">
    <location>
        <begin position="118"/>
        <end position="349"/>
    </location>
</feature>
<dbReference type="AlphaFoldDB" id="A0A813GE75"/>
<dbReference type="Gene3D" id="3.30.70.1560">
    <property type="entry name" value="Alpha-L RNA-binding motif"/>
    <property type="match status" value="2"/>
</dbReference>
<feature type="region of interest" description="Disordered" evidence="3">
    <location>
        <begin position="234"/>
        <end position="316"/>
    </location>
</feature>
<dbReference type="InterPro" id="IPR020103">
    <property type="entry name" value="PsdUridine_synth_cat_dom_sf"/>
</dbReference>
<dbReference type="InterPro" id="IPR006145">
    <property type="entry name" value="PsdUridine_synth_RsuA/RluA"/>
</dbReference>
<dbReference type="GO" id="GO:0001522">
    <property type="term" value="P:pseudouridine synthesis"/>
    <property type="evidence" value="ECO:0007669"/>
    <property type="project" value="InterPro"/>
</dbReference>
<gene>
    <name evidence="5" type="ORF">PGLA1383_LOCUS41644</name>
</gene>